<comment type="subcellular location">
    <subcellularLocation>
        <location evidence="1">Cell membrane</location>
        <topology evidence="1">Multi-pass membrane protein</topology>
    </subcellularLocation>
    <subcellularLocation>
        <location evidence="6">Membrane</location>
        <topology evidence="6">Multi-pass membrane protein</topology>
    </subcellularLocation>
</comment>
<feature type="transmembrane region" description="Helical" evidence="7">
    <location>
        <begin position="131"/>
        <end position="154"/>
    </location>
</feature>
<dbReference type="Proteomes" id="UP000886101">
    <property type="component" value="Unassembled WGS sequence"/>
</dbReference>
<evidence type="ECO:0000256" key="6">
    <source>
        <dbReference type="RuleBase" id="RU004057"/>
    </source>
</evidence>
<evidence type="ECO:0000313" key="9">
    <source>
        <dbReference type="EMBL" id="HHI96511.1"/>
    </source>
</evidence>
<comment type="similarity">
    <text evidence="6">Belongs to the exbB/tolQ family.</text>
</comment>
<keyword evidence="4 7" id="KW-1133">Transmembrane helix</keyword>
<keyword evidence="3 7" id="KW-0812">Transmembrane</keyword>
<protein>
    <recommendedName>
        <fullName evidence="8">MotA/TolQ/ExbB proton channel domain-containing protein</fullName>
    </recommendedName>
</protein>
<evidence type="ECO:0000256" key="2">
    <source>
        <dbReference type="ARBA" id="ARBA00022475"/>
    </source>
</evidence>
<name>A0A7V5U232_9BACT</name>
<dbReference type="InterPro" id="IPR002898">
    <property type="entry name" value="MotA_ExbB_proton_chnl"/>
</dbReference>
<dbReference type="PANTHER" id="PTHR30625:SF3">
    <property type="entry name" value="TOL-PAL SYSTEM PROTEIN TOLQ"/>
    <property type="match status" value="1"/>
</dbReference>
<dbReference type="GO" id="GO:0005886">
    <property type="term" value="C:plasma membrane"/>
    <property type="evidence" value="ECO:0007669"/>
    <property type="project" value="UniProtKB-SubCell"/>
</dbReference>
<evidence type="ECO:0000256" key="3">
    <source>
        <dbReference type="ARBA" id="ARBA00022692"/>
    </source>
</evidence>
<comment type="caution">
    <text evidence="9">The sequence shown here is derived from an EMBL/GenBank/DDBJ whole genome shotgun (WGS) entry which is preliminary data.</text>
</comment>
<keyword evidence="2" id="KW-1003">Cell membrane</keyword>
<feature type="transmembrane region" description="Helical" evidence="7">
    <location>
        <begin position="12"/>
        <end position="34"/>
    </location>
</feature>
<dbReference type="AlphaFoldDB" id="A0A7V5U232"/>
<evidence type="ECO:0000256" key="5">
    <source>
        <dbReference type="ARBA" id="ARBA00023136"/>
    </source>
</evidence>
<proteinExistence type="inferred from homology"/>
<evidence type="ECO:0000256" key="1">
    <source>
        <dbReference type="ARBA" id="ARBA00004651"/>
    </source>
</evidence>
<reference evidence="9" key="1">
    <citation type="journal article" date="2020" name="mSystems">
        <title>Genome- and Community-Level Interaction Insights into Carbon Utilization and Element Cycling Functions of Hydrothermarchaeota in Hydrothermal Sediment.</title>
        <authorList>
            <person name="Zhou Z."/>
            <person name="Liu Y."/>
            <person name="Xu W."/>
            <person name="Pan J."/>
            <person name="Luo Z.H."/>
            <person name="Li M."/>
        </authorList>
    </citation>
    <scope>NUCLEOTIDE SEQUENCE [LARGE SCALE GENOMIC DNA]</scope>
    <source>
        <strain evidence="9">HyVt-533</strain>
    </source>
</reference>
<evidence type="ECO:0000256" key="4">
    <source>
        <dbReference type="ARBA" id="ARBA00022989"/>
    </source>
</evidence>
<feature type="transmembrane region" description="Helical" evidence="7">
    <location>
        <begin position="174"/>
        <end position="199"/>
    </location>
</feature>
<dbReference type="InterPro" id="IPR050790">
    <property type="entry name" value="ExbB/TolQ_transport"/>
</dbReference>
<dbReference type="GO" id="GO:0017038">
    <property type="term" value="P:protein import"/>
    <property type="evidence" value="ECO:0007669"/>
    <property type="project" value="TreeGrafter"/>
</dbReference>
<dbReference type="Pfam" id="PF01618">
    <property type="entry name" value="MotA_ExbB"/>
    <property type="match status" value="1"/>
</dbReference>
<feature type="domain" description="MotA/TolQ/ExbB proton channel" evidence="8">
    <location>
        <begin position="111"/>
        <end position="210"/>
    </location>
</feature>
<keyword evidence="6" id="KW-0653">Protein transport</keyword>
<dbReference type="EMBL" id="DROK01000042">
    <property type="protein sequence ID" value="HHI96511.1"/>
    <property type="molecule type" value="Genomic_DNA"/>
</dbReference>
<organism evidence="9">
    <name type="scientific">Thermodesulfatator atlanticus</name>
    <dbReference type="NCBI Taxonomy" id="501497"/>
    <lineage>
        <taxon>Bacteria</taxon>
        <taxon>Pseudomonadati</taxon>
        <taxon>Thermodesulfobacteriota</taxon>
        <taxon>Thermodesulfobacteria</taxon>
        <taxon>Thermodesulfobacteriales</taxon>
        <taxon>Thermodesulfatatoraceae</taxon>
        <taxon>Thermodesulfatator</taxon>
    </lineage>
</organism>
<dbReference type="PANTHER" id="PTHR30625">
    <property type="entry name" value="PROTEIN TOLQ"/>
    <property type="match status" value="1"/>
</dbReference>
<evidence type="ECO:0000259" key="8">
    <source>
        <dbReference type="Pfam" id="PF01618"/>
    </source>
</evidence>
<keyword evidence="6" id="KW-0813">Transport</keyword>
<sequence length="244" mass="27121">MNLLHLILTAGPVAKVVLFILIVFSVATWTVIFVKWRQFKTAEKGLKELSSLAEKGLDLADFAHKIKRYKFSPAWKVTRLLLGEVARLRTEGALPTRKELFALWLEMFIKRLNRQLAVGCSRELHPLKEGLPFLAIVGNSAPFIGLFGTVWGIMSAFQQIGLKGSATLATVAPGIAEALIATALGLFAAIPASMAYNFFTVKLDSFEERLNELGELVILLVEKEFMREILCEGEPLFDEEEAPE</sequence>
<gene>
    <name evidence="9" type="ORF">ENJ96_01515</name>
</gene>
<evidence type="ECO:0000256" key="7">
    <source>
        <dbReference type="SAM" id="Phobius"/>
    </source>
</evidence>
<keyword evidence="5 7" id="KW-0472">Membrane</keyword>
<accession>A0A7V5U232</accession>